<dbReference type="RefSeq" id="WP_286977648.1">
    <property type="nucleotide sequence ID" value="NZ_PFNG01000272.1"/>
</dbReference>
<protein>
    <submittedName>
        <fullName evidence="2">Glucuronosyltransferase</fullName>
    </submittedName>
</protein>
<name>A0A2M7T4R6_9ACTN</name>
<proteinExistence type="predicted"/>
<evidence type="ECO:0000259" key="1">
    <source>
        <dbReference type="Pfam" id="PF22059"/>
    </source>
</evidence>
<organism evidence="2 3">
    <name type="scientific">Candidatus Aquicultor secundus</name>
    <dbReference type="NCBI Taxonomy" id="1973895"/>
    <lineage>
        <taxon>Bacteria</taxon>
        <taxon>Bacillati</taxon>
        <taxon>Actinomycetota</taxon>
        <taxon>Candidatus Aquicultoria</taxon>
        <taxon>Candidatus Aquicultorales</taxon>
        <taxon>Candidatus Aquicultoraceae</taxon>
        <taxon>Candidatus Aquicultor</taxon>
    </lineage>
</organism>
<evidence type="ECO:0000313" key="3">
    <source>
        <dbReference type="Proteomes" id="UP000230956"/>
    </source>
</evidence>
<dbReference type="Pfam" id="PF22059">
    <property type="entry name" value="GumK_N"/>
    <property type="match status" value="1"/>
</dbReference>
<evidence type="ECO:0000313" key="2">
    <source>
        <dbReference type="EMBL" id="PIZ34647.1"/>
    </source>
</evidence>
<feature type="domain" description="Glucuronosyltransferase GumK N-terminal" evidence="1">
    <location>
        <begin position="6"/>
        <end position="177"/>
    </location>
</feature>
<dbReference type="Gene3D" id="3.40.50.2000">
    <property type="entry name" value="Glycogen Phosphorylase B"/>
    <property type="match status" value="1"/>
</dbReference>
<dbReference type="AlphaFoldDB" id="A0A2M7T4R6"/>
<dbReference type="EMBL" id="PFNG01000272">
    <property type="protein sequence ID" value="PIZ34647.1"/>
    <property type="molecule type" value="Genomic_DNA"/>
</dbReference>
<sequence>MKRVVLITGHYWRSNKKAGFHWLADAFHRNGSEVLFFTCSLSLLSFLRRDKRLQYDGLFQARNRLIAEEEGLWSFVWFTPWHPANLRAGILNKLSTPLFRRYGSFSLGSAESFMQSADVFIIESGPGLLLVPYLKRLRPDARFVYRVSDDLRFLRSHPVVIQAEEEYVSRFDLVSVPSTGMLKLFEGKTPHLELHLHGINKELFDADYPNPYAGTAGPNLVFVGVSHFDIDFLDRASRLFPTRNFHIIGPIDGVQDCPNVKIYGELDFLKTVPFIKHADIGLATRSYMPGAELLGDSLKIIQYTYCRLSIVAPSFISTDRPNIIFYHPGDDESIRRAMLAASTYNRSQTYRDDIKSWDELAELLEGGQHA</sequence>
<dbReference type="GO" id="GO:0016740">
    <property type="term" value="F:transferase activity"/>
    <property type="evidence" value="ECO:0007669"/>
    <property type="project" value="UniProtKB-KW"/>
</dbReference>
<reference evidence="3" key="1">
    <citation type="submission" date="2017-09" db="EMBL/GenBank/DDBJ databases">
        <title>Depth-based differentiation of microbial function through sediment-hosted aquifers and enrichment of novel symbionts in the deep terrestrial subsurface.</title>
        <authorList>
            <person name="Probst A.J."/>
            <person name="Ladd B."/>
            <person name="Jarett J.K."/>
            <person name="Geller-Mcgrath D.E."/>
            <person name="Sieber C.M.K."/>
            <person name="Emerson J.B."/>
            <person name="Anantharaman K."/>
            <person name="Thomas B.C."/>
            <person name="Malmstrom R."/>
            <person name="Stieglmeier M."/>
            <person name="Klingl A."/>
            <person name="Woyke T."/>
            <person name="Ryan C.M."/>
            <person name="Banfield J.F."/>
        </authorList>
    </citation>
    <scope>NUCLEOTIDE SEQUENCE [LARGE SCALE GENOMIC DNA]</scope>
</reference>
<dbReference type="SUPFAM" id="SSF53756">
    <property type="entry name" value="UDP-Glycosyltransferase/glycogen phosphorylase"/>
    <property type="match status" value="1"/>
</dbReference>
<dbReference type="Proteomes" id="UP000230956">
    <property type="component" value="Unassembled WGS sequence"/>
</dbReference>
<dbReference type="InterPro" id="IPR054299">
    <property type="entry name" value="GumK_N"/>
</dbReference>
<comment type="caution">
    <text evidence="2">The sequence shown here is derived from an EMBL/GenBank/DDBJ whole genome shotgun (WGS) entry which is preliminary data.</text>
</comment>
<dbReference type="Gene3D" id="3.40.50.11010">
    <property type="match status" value="1"/>
</dbReference>
<accession>A0A2M7T4R6</accession>
<gene>
    <name evidence="2" type="ORF">COY37_11575</name>
</gene>
<keyword evidence="2" id="KW-0808">Transferase</keyword>